<dbReference type="Proteomes" id="UP000321261">
    <property type="component" value="Unassembled WGS sequence"/>
</dbReference>
<dbReference type="RefSeq" id="WP_147260486.1">
    <property type="nucleotide sequence ID" value="NZ_VIWU01000001.1"/>
</dbReference>
<sequence>MPTIAMAFPIPPEKLETWRSGMREIAGPRRAEFDASRQRQGVASSKVWLQEGPGGPLELLVMEVDDPARMFMELGTSQDPFDVWFREFIADVYGMDLRQPPPGPLPEQILDWSAPVRA</sequence>
<keyword evidence="2" id="KW-1185">Reference proteome</keyword>
<name>A0A561T4Q6_9PSEU</name>
<reference evidence="1 2" key="1">
    <citation type="submission" date="2019-06" db="EMBL/GenBank/DDBJ databases">
        <title>Sequencing the genomes of 1000 actinobacteria strains.</title>
        <authorList>
            <person name="Klenk H.-P."/>
        </authorList>
    </citation>
    <scope>NUCLEOTIDE SEQUENCE [LARGE SCALE GENOMIC DNA]</scope>
    <source>
        <strain evidence="1 2">DSM 45671</strain>
    </source>
</reference>
<dbReference type="EMBL" id="VIWU01000001">
    <property type="protein sequence ID" value="TWF82101.1"/>
    <property type="molecule type" value="Genomic_DNA"/>
</dbReference>
<organism evidence="1 2">
    <name type="scientific">Pseudonocardia hierapolitana</name>
    <dbReference type="NCBI Taxonomy" id="1128676"/>
    <lineage>
        <taxon>Bacteria</taxon>
        <taxon>Bacillati</taxon>
        <taxon>Actinomycetota</taxon>
        <taxon>Actinomycetes</taxon>
        <taxon>Pseudonocardiales</taxon>
        <taxon>Pseudonocardiaceae</taxon>
        <taxon>Pseudonocardia</taxon>
    </lineage>
</organism>
<dbReference type="OrthoDB" id="1121820at2"/>
<accession>A0A561T4Q6</accession>
<evidence type="ECO:0000313" key="2">
    <source>
        <dbReference type="Proteomes" id="UP000321261"/>
    </source>
</evidence>
<protein>
    <submittedName>
        <fullName evidence="1">Uncharacterized protein</fullName>
    </submittedName>
</protein>
<gene>
    <name evidence="1" type="ORF">FHX44_118046</name>
</gene>
<proteinExistence type="predicted"/>
<dbReference type="AlphaFoldDB" id="A0A561T4Q6"/>
<comment type="caution">
    <text evidence="1">The sequence shown here is derived from an EMBL/GenBank/DDBJ whole genome shotgun (WGS) entry which is preliminary data.</text>
</comment>
<evidence type="ECO:0000313" key="1">
    <source>
        <dbReference type="EMBL" id="TWF82101.1"/>
    </source>
</evidence>